<sequence>MLMGQKYRVHRDVIIAHVLRESGIDLNGIGTESALVQAVLILDKVKAAGLGDGGGRVVD</sequence>
<name>A0A1I3M0W0_9PLAN</name>
<evidence type="ECO:0000313" key="1">
    <source>
        <dbReference type="EMBL" id="SFI90598.1"/>
    </source>
</evidence>
<gene>
    <name evidence="1" type="ORF">SAMN05421753_113126</name>
</gene>
<proteinExistence type="predicted"/>
<dbReference type="EMBL" id="FOQD01000013">
    <property type="protein sequence ID" value="SFI90598.1"/>
    <property type="molecule type" value="Genomic_DNA"/>
</dbReference>
<evidence type="ECO:0000313" key="2">
    <source>
        <dbReference type="Proteomes" id="UP000199518"/>
    </source>
</evidence>
<protein>
    <submittedName>
        <fullName evidence="1">Uncharacterized protein</fullName>
    </submittedName>
</protein>
<dbReference type="Proteomes" id="UP000199518">
    <property type="component" value="Unassembled WGS sequence"/>
</dbReference>
<reference evidence="2" key="1">
    <citation type="submission" date="2016-10" db="EMBL/GenBank/DDBJ databases">
        <authorList>
            <person name="Varghese N."/>
            <person name="Submissions S."/>
        </authorList>
    </citation>
    <scope>NUCLEOTIDE SEQUENCE [LARGE SCALE GENOMIC DNA]</scope>
    <source>
        <strain evidence="2">DSM 26348</strain>
    </source>
</reference>
<dbReference type="AlphaFoldDB" id="A0A1I3M0W0"/>
<accession>A0A1I3M0W0</accession>
<organism evidence="1 2">
    <name type="scientific">Planctomicrobium piriforme</name>
    <dbReference type="NCBI Taxonomy" id="1576369"/>
    <lineage>
        <taxon>Bacteria</taxon>
        <taxon>Pseudomonadati</taxon>
        <taxon>Planctomycetota</taxon>
        <taxon>Planctomycetia</taxon>
        <taxon>Planctomycetales</taxon>
        <taxon>Planctomycetaceae</taxon>
        <taxon>Planctomicrobium</taxon>
    </lineage>
</organism>
<keyword evidence="2" id="KW-1185">Reference proteome</keyword>